<dbReference type="EMBL" id="AP018907">
    <property type="protein sequence ID" value="BBF92767.1"/>
    <property type="molecule type" value="Genomic_DNA"/>
</dbReference>
<reference evidence="3 4" key="1">
    <citation type="submission" date="2018-08" db="EMBL/GenBank/DDBJ databases">
        <title>Complete genome sequencing of Blastochloris tepida GI.</title>
        <authorList>
            <person name="Tsukatani Y."/>
            <person name="Mori H."/>
        </authorList>
    </citation>
    <scope>NUCLEOTIDE SEQUENCE [LARGE SCALE GENOMIC DNA]</scope>
    <source>
        <strain evidence="3 4">GI</strain>
    </source>
</reference>
<evidence type="ECO:0000256" key="1">
    <source>
        <dbReference type="SAM" id="MobiDB-lite"/>
    </source>
</evidence>
<evidence type="ECO:0000313" key="4">
    <source>
        <dbReference type="Proteomes" id="UP000266934"/>
    </source>
</evidence>
<dbReference type="Gene3D" id="3.30.750.140">
    <property type="match status" value="1"/>
</dbReference>
<dbReference type="InterPro" id="IPR021136">
    <property type="entry name" value="Flagellar_hook_control-like_C"/>
</dbReference>
<dbReference type="KEGG" id="blag:BLTE_14520"/>
<proteinExistence type="predicted"/>
<dbReference type="RefSeq" id="WP_126398885.1">
    <property type="nucleotide sequence ID" value="NZ_AP018907.1"/>
</dbReference>
<evidence type="ECO:0000313" key="3">
    <source>
        <dbReference type="EMBL" id="BBF92767.1"/>
    </source>
</evidence>
<feature type="domain" description="Flagellar hook-length control protein-like C-terminal" evidence="2">
    <location>
        <begin position="363"/>
        <end position="438"/>
    </location>
</feature>
<dbReference type="Pfam" id="PF02120">
    <property type="entry name" value="Flg_hook"/>
    <property type="match status" value="1"/>
</dbReference>
<dbReference type="OrthoDB" id="7941698at2"/>
<protein>
    <recommendedName>
        <fullName evidence="2">Flagellar hook-length control protein-like C-terminal domain-containing protein</fullName>
    </recommendedName>
</protein>
<evidence type="ECO:0000259" key="2">
    <source>
        <dbReference type="Pfam" id="PF02120"/>
    </source>
</evidence>
<accession>A0A348FZN4</accession>
<feature type="region of interest" description="Disordered" evidence="1">
    <location>
        <begin position="257"/>
        <end position="276"/>
    </location>
</feature>
<dbReference type="InterPro" id="IPR038610">
    <property type="entry name" value="FliK-like_C_sf"/>
</dbReference>
<name>A0A348FZN4_9HYPH</name>
<gene>
    <name evidence="3" type="ORF">BLTE_14520</name>
</gene>
<sequence>MAEQVTPVGAITALPNTRGQIPALTAGLVADARVLALMDSGMVRLAIAGRVIEVATSAQLTPGQTVRMLVEEEGGALKLSVVERAVPQSLPPGETARSAWPATDTVPVPVLSRALSGLMARQAGLAPLFADLARIVEEPPSGGRAPALPAGVIAAAAAVLEFRVQAADAGDPAQILASFLRSGVFHEAAQRPGPANQPETTLRSLMALLTQAADGTAPTPPPGEPAPPADLKSALINLRSALLAALGEDAPRLSASVPATGEAVRPPRQGTIPHGQPAAAPLIAADAPPRDALRTLLAETEGALARLSLTQLASTDAEPILPGRGEAPTQPGWTFEVPLAAEGRTSIAQIEIRPDDGHTPAGAEPGRGWSIRFSIDVEPVGPVHALLTLKGANLAVSLWAERPATAELLQAGEGGFAAALAEQELTLDRLLVRNGRPDAPPPPTRHLVDRVT</sequence>
<dbReference type="Proteomes" id="UP000266934">
    <property type="component" value="Chromosome"/>
</dbReference>
<dbReference type="AlphaFoldDB" id="A0A348FZN4"/>
<feature type="region of interest" description="Disordered" evidence="1">
    <location>
        <begin position="433"/>
        <end position="452"/>
    </location>
</feature>
<organism evidence="3 4">
    <name type="scientific">Blastochloris tepida</name>
    <dbReference type="NCBI Taxonomy" id="2233851"/>
    <lineage>
        <taxon>Bacteria</taxon>
        <taxon>Pseudomonadati</taxon>
        <taxon>Pseudomonadota</taxon>
        <taxon>Alphaproteobacteria</taxon>
        <taxon>Hyphomicrobiales</taxon>
        <taxon>Blastochloridaceae</taxon>
        <taxon>Blastochloris</taxon>
    </lineage>
</organism>
<keyword evidence="4" id="KW-1185">Reference proteome</keyword>